<organism evidence="6 7">
    <name type="scientific">Paenibacillus mendelii</name>
    <dbReference type="NCBI Taxonomy" id="206163"/>
    <lineage>
        <taxon>Bacteria</taxon>
        <taxon>Bacillati</taxon>
        <taxon>Bacillota</taxon>
        <taxon>Bacilli</taxon>
        <taxon>Bacillales</taxon>
        <taxon>Paenibacillaceae</taxon>
        <taxon>Paenibacillus</taxon>
    </lineage>
</organism>
<evidence type="ECO:0000259" key="5">
    <source>
        <dbReference type="Pfam" id="PF00155"/>
    </source>
</evidence>
<evidence type="ECO:0000256" key="3">
    <source>
        <dbReference type="ARBA" id="ARBA00022679"/>
    </source>
</evidence>
<dbReference type="InterPro" id="IPR015421">
    <property type="entry name" value="PyrdxlP-dep_Trfase_major"/>
</dbReference>
<dbReference type="Gene3D" id="3.40.640.10">
    <property type="entry name" value="Type I PLP-dependent aspartate aminotransferase-like (Major domain)"/>
    <property type="match status" value="1"/>
</dbReference>
<dbReference type="CDD" id="cd00609">
    <property type="entry name" value="AAT_like"/>
    <property type="match status" value="1"/>
</dbReference>
<comment type="caution">
    <text evidence="6">The sequence shown here is derived from an EMBL/GenBank/DDBJ whole genome shotgun (WGS) entry which is preliminary data.</text>
</comment>
<evidence type="ECO:0000313" key="7">
    <source>
        <dbReference type="Proteomes" id="UP001589818"/>
    </source>
</evidence>
<dbReference type="InterPro" id="IPR015424">
    <property type="entry name" value="PyrdxlP-dep_Trfase"/>
</dbReference>
<keyword evidence="4" id="KW-0663">Pyridoxal phosphate</keyword>
<accession>A0ABV6JJN9</accession>
<evidence type="ECO:0000256" key="1">
    <source>
        <dbReference type="ARBA" id="ARBA00001933"/>
    </source>
</evidence>
<dbReference type="Pfam" id="PF00155">
    <property type="entry name" value="Aminotran_1_2"/>
    <property type="match status" value="1"/>
</dbReference>
<dbReference type="GO" id="GO:0008483">
    <property type="term" value="F:transaminase activity"/>
    <property type="evidence" value="ECO:0007669"/>
    <property type="project" value="UniProtKB-KW"/>
</dbReference>
<dbReference type="Proteomes" id="UP001589818">
    <property type="component" value="Unassembled WGS sequence"/>
</dbReference>
<dbReference type="EMBL" id="JBHLVF010000047">
    <property type="protein sequence ID" value="MFC0395714.1"/>
    <property type="molecule type" value="Genomic_DNA"/>
</dbReference>
<keyword evidence="7" id="KW-1185">Reference proteome</keyword>
<keyword evidence="2 6" id="KW-0032">Aminotransferase</keyword>
<dbReference type="InterPro" id="IPR050859">
    <property type="entry name" value="Class-I_PLP-dep_aminotransf"/>
</dbReference>
<feature type="domain" description="Aminotransferase class I/classII large" evidence="5">
    <location>
        <begin position="37"/>
        <end position="389"/>
    </location>
</feature>
<dbReference type="InterPro" id="IPR004839">
    <property type="entry name" value="Aminotransferase_I/II_large"/>
</dbReference>
<dbReference type="PANTHER" id="PTHR42790:SF19">
    <property type="entry name" value="KYNURENINE_ALPHA-AMINOADIPATE AMINOTRANSFERASE, MITOCHONDRIAL"/>
    <property type="match status" value="1"/>
</dbReference>
<evidence type="ECO:0000256" key="2">
    <source>
        <dbReference type="ARBA" id="ARBA00022576"/>
    </source>
</evidence>
<dbReference type="InterPro" id="IPR015422">
    <property type="entry name" value="PyrdxlP-dep_Trfase_small"/>
</dbReference>
<gene>
    <name evidence="6" type="ORF">ACFFJ8_30630</name>
</gene>
<dbReference type="RefSeq" id="WP_309145315.1">
    <property type="nucleotide sequence ID" value="NZ_JANHOF010000002.1"/>
</dbReference>
<name>A0ABV6JJN9_9BACL</name>
<comment type="cofactor">
    <cofactor evidence="1">
        <name>pyridoxal 5'-phosphate</name>
        <dbReference type="ChEBI" id="CHEBI:597326"/>
    </cofactor>
</comment>
<evidence type="ECO:0000313" key="6">
    <source>
        <dbReference type="EMBL" id="MFC0395714.1"/>
    </source>
</evidence>
<sequence>MSVKYRYSSKVDRLQSSAVRDSLKMALGRESISLAGDLPAEELLPLDAVKEAAGRVFRSGNGALQYDLTEGYLPLREQLCGRLAAKGMTIDPDDMILTGGSRPAIDLIVRALTEPGSVVLVENPTCLTSLQVFHLNGLQVIPVESDKDGMMMEDAERLIRRHKPALVYVVPNFGNPTARVWTAQRRRGLVECCRRHGVLIVEDDPYGELKFDAKARFPTLFSIEGQVSGGCVLYTSTFSKSVAPALQTGWVMGDRNVIRMITKAKQAADPEPGTLDQRILDQLLRHFPLDIHLRKIGKLYRQRMQHMQTLLREQELSGVSWIEPQGGMFLWLELPDGLDAEALLRCAVMKGVTFVPGSPFYALEPKRNTARLNFTSTSRDQMTVGIARLADAISEFTARS</sequence>
<protein>
    <submittedName>
        <fullName evidence="6">PLP-dependent aminotransferase family protein</fullName>
    </submittedName>
</protein>
<dbReference type="SUPFAM" id="SSF53383">
    <property type="entry name" value="PLP-dependent transferases"/>
    <property type="match status" value="1"/>
</dbReference>
<dbReference type="Gene3D" id="3.90.1150.10">
    <property type="entry name" value="Aspartate Aminotransferase, domain 1"/>
    <property type="match status" value="1"/>
</dbReference>
<dbReference type="PANTHER" id="PTHR42790">
    <property type="entry name" value="AMINOTRANSFERASE"/>
    <property type="match status" value="1"/>
</dbReference>
<reference evidence="6 7" key="1">
    <citation type="submission" date="2024-09" db="EMBL/GenBank/DDBJ databases">
        <authorList>
            <person name="Sun Q."/>
            <person name="Mori K."/>
        </authorList>
    </citation>
    <scope>NUCLEOTIDE SEQUENCE [LARGE SCALE GENOMIC DNA]</scope>
    <source>
        <strain evidence="6 7">CCM 4839</strain>
    </source>
</reference>
<keyword evidence="3" id="KW-0808">Transferase</keyword>
<evidence type="ECO:0000256" key="4">
    <source>
        <dbReference type="ARBA" id="ARBA00022898"/>
    </source>
</evidence>
<proteinExistence type="predicted"/>